<feature type="transmembrane region" description="Helical" evidence="1">
    <location>
        <begin position="117"/>
        <end position="136"/>
    </location>
</feature>
<keyword evidence="1" id="KW-1133">Transmembrane helix</keyword>
<gene>
    <name evidence="4" type="ORF">BN1095_140017</name>
    <name evidence="3" type="ORF">BN1096_550016</name>
    <name evidence="2" type="ORF">BN1097_530016</name>
</gene>
<evidence type="ECO:0000313" key="2">
    <source>
        <dbReference type="EMBL" id="CDS85593.1"/>
    </source>
</evidence>
<feature type="transmembrane region" description="Helical" evidence="1">
    <location>
        <begin position="21"/>
        <end position="39"/>
    </location>
</feature>
<evidence type="ECO:0000313" key="3">
    <source>
        <dbReference type="EMBL" id="CDS86134.1"/>
    </source>
</evidence>
<feature type="transmembrane region" description="Helical" evidence="1">
    <location>
        <begin position="148"/>
        <end position="170"/>
    </location>
</feature>
<dbReference type="EMBL" id="LK932391">
    <property type="protein sequence ID" value="CDS85593.1"/>
    <property type="molecule type" value="Genomic_DNA"/>
</dbReference>
<organism evidence="3">
    <name type="scientific">Clostridioides difficile</name>
    <name type="common">Peptoclostridium difficile</name>
    <dbReference type="NCBI Taxonomy" id="1496"/>
    <lineage>
        <taxon>Bacteria</taxon>
        <taxon>Bacillati</taxon>
        <taxon>Bacillota</taxon>
        <taxon>Clostridia</taxon>
        <taxon>Peptostreptococcales</taxon>
        <taxon>Peptostreptococcaceae</taxon>
        <taxon>Clostridioides</taxon>
    </lineage>
</organism>
<dbReference type="AlphaFoldDB" id="A0A069A5G8"/>
<dbReference type="EMBL" id="LK932508">
    <property type="protein sequence ID" value="CDS86134.1"/>
    <property type="molecule type" value="Genomic_DNA"/>
</dbReference>
<evidence type="ECO:0000313" key="4">
    <source>
        <dbReference type="EMBL" id="CDS93511.1"/>
    </source>
</evidence>
<protein>
    <submittedName>
        <fullName evidence="3">ABC-type transport system, multidrug-family permease</fullName>
    </submittedName>
</protein>
<evidence type="ECO:0000256" key="1">
    <source>
        <dbReference type="SAM" id="Phobius"/>
    </source>
</evidence>
<name>A0A069A5G8_CLODI</name>
<sequence>MMFNLIRKDLIIGISSDGIRNLKYILLFFVFYFFLNSISYYTVSIVVSYLIFINTFECDYENDSRIFIRSMPVSIEDIVYSKYLLGVGLIISVTIIVSLLSKLTSLVFFRNMVLNDVFFSVNIFLAILTILLPLIFKFGYGKMKVCGFIVSILIYFVYGSLLKMISMIVYQVKHFNYSKVGGVYLSNYVTDIANTKYINLYSMTFLTIIIFIISMYFSIKISKKNKFNY</sequence>
<reference evidence="3" key="1">
    <citation type="submission" date="2014-07" db="EMBL/GenBank/DDBJ databases">
        <authorList>
            <person name="Monot Marc"/>
        </authorList>
    </citation>
    <scope>NUCLEOTIDE SEQUENCE</scope>
    <source>
        <strain evidence="4">7032989</strain>
        <strain evidence="2">7032994</strain>
    </source>
</reference>
<feature type="transmembrane region" description="Helical" evidence="1">
    <location>
        <begin position="198"/>
        <end position="219"/>
    </location>
</feature>
<accession>A0A069A5G8</accession>
<keyword evidence="1" id="KW-0472">Membrane</keyword>
<feature type="transmembrane region" description="Helical" evidence="1">
    <location>
        <begin position="83"/>
        <end position="105"/>
    </location>
</feature>
<dbReference type="EMBL" id="LK932783">
    <property type="protein sequence ID" value="CDS93511.1"/>
    <property type="molecule type" value="Genomic_DNA"/>
</dbReference>
<keyword evidence="1" id="KW-0812">Transmembrane</keyword>
<proteinExistence type="predicted"/>
<dbReference type="Pfam" id="PF13346">
    <property type="entry name" value="ABC2_membrane_5"/>
    <property type="match status" value="1"/>
</dbReference>
<dbReference type="InterPro" id="IPR025699">
    <property type="entry name" value="ABC2_memb-like"/>
</dbReference>